<gene>
    <name evidence="1" type="ORF">EJB05_25138</name>
</gene>
<dbReference type="Proteomes" id="UP000324897">
    <property type="component" value="Chromosome 1"/>
</dbReference>
<accession>A0A5J9VCB7</accession>
<sequence length="63" mass="7097">MLFAEPMLTVVLGHWSKFFLEFDGLYLSPITCISMSRSLTHMSPATEPVKSPIAAVERARRTQ</sequence>
<feature type="non-terminal residue" evidence="1">
    <location>
        <position position="1"/>
    </location>
</feature>
<keyword evidence="2" id="KW-1185">Reference proteome</keyword>
<reference evidence="1 2" key="1">
    <citation type="journal article" date="2019" name="Sci. Rep.">
        <title>A high-quality genome of Eragrostis curvula grass provides insights into Poaceae evolution and supports new strategies to enhance forage quality.</title>
        <authorList>
            <person name="Carballo J."/>
            <person name="Santos B.A.C.M."/>
            <person name="Zappacosta D."/>
            <person name="Garbus I."/>
            <person name="Selva J.P."/>
            <person name="Gallo C.A."/>
            <person name="Diaz A."/>
            <person name="Albertini E."/>
            <person name="Caccamo M."/>
            <person name="Echenique V."/>
        </authorList>
    </citation>
    <scope>NUCLEOTIDE SEQUENCE [LARGE SCALE GENOMIC DNA]</scope>
    <source>
        <strain evidence="2">cv. Victoria</strain>
        <tissue evidence="1">Leaf</tissue>
    </source>
</reference>
<proteinExistence type="predicted"/>
<comment type="caution">
    <text evidence="1">The sequence shown here is derived from an EMBL/GenBank/DDBJ whole genome shotgun (WGS) entry which is preliminary data.</text>
</comment>
<organism evidence="1 2">
    <name type="scientific">Eragrostis curvula</name>
    <name type="common">weeping love grass</name>
    <dbReference type="NCBI Taxonomy" id="38414"/>
    <lineage>
        <taxon>Eukaryota</taxon>
        <taxon>Viridiplantae</taxon>
        <taxon>Streptophyta</taxon>
        <taxon>Embryophyta</taxon>
        <taxon>Tracheophyta</taxon>
        <taxon>Spermatophyta</taxon>
        <taxon>Magnoliopsida</taxon>
        <taxon>Liliopsida</taxon>
        <taxon>Poales</taxon>
        <taxon>Poaceae</taxon>
        <taxon>PACMAD clade</taxon>
        <taxon>Chloridoideae</taxon>
        <taxon>Eragrostideae</taxon>
        <taxon>Eragrostidinae</taxon>
        <taxon>Eragrostis</taxon>
    </lineage>
</organism>
<dbReference type="EMBL" id="RWGY01000011">
    <property type="protein sequence ID" value="TVU33328.1"/>
    <property type="molecule type" value="Genomic_DNA"/>
</dbReference>
<dbReference type="AlphaFoldDB" id="A0A5J9VCB7"/>
<dbReference type="Gramene" id="TVU33328">
    <property type="protein sequence ID" value="TVU33328"/>
    <property type="gene ID" value="EJB05_25138"/>
</dbReference>
<evidence type="ECO:0000313" key="2">
    <source>
        <dbReference type="Proteomes" id="UP000324897"/>
    </source>
</evidence>
<name>A0A5J9VCB7_9POAL</name>
<protein>
    <submittedName>
        <fullName evidence="1">Uncharacterized protein</fullName>
    </submittedName>
</protein>
<evidence type="ECO:0000313" key="1">
    <source>
        <dbReference type="EMBL" id="TVU33328.1"/>
    </source>
</evidence>